<feature type="compositionally biased region" description="Basic residues" evidence="8">
    <location>
        <begin position="369"/>
        <end position="379"/>
    </location>
</feature>
<proteinExistence type="inferred from homology"/>
<dbReference type="EMBL" id="PEYO01000008">
    <property type="protein sequence ID" value="PIU03732.1"/>
    <property type="molecule type" value="Genomic_DNA"/>
</dbReference>
<evidence type="ECO:0000256" key="2">
    <source>
        <dbReference type="ARBA" id="ARBA00022490"/>
    </source>
</evidence>
<dbReference type="SUPFAM" id="SSF54814">
    <property type="entry name" value="Prokaryotic type KH domain (KH-domain type II)"/>
    <property type="match status" value="2"/>
</dbReference>
<dbReference type="FunFam" id="3.30.300.20:FF:000002">
    <property type="entry name" value="Transcription termination/antitermination protein NusA"/>
    <property type="match status" value="1"/>
</dbReference>
<dbReference type="SUPFAM" id="SSF69705">
    <property type="entry name" value="Transcription factor NusA, N-terminal domain"/>
    <property type="match status" value="1"/>
</dbReference>
<dbReference type="SMART" id="SM00322">
    <property type="entry name" value="KH"/>
    <property type="match status" value="2"/>
</dbReference>
<reference evidence="11" key="1">
    <citation type="submission" date="2017-09" db="EMBL/GenBank/DDBJ databases">
        <title>Depth-based differentiation of microbial function through sediment-hosted aquifers and enrichment of novel symbionts in the deep terrestrial subsurface.</title>
        <authorList>
            <person name="Probst A.J."/>
            <person name="Ladd B."/>
            <person name="Jarett J.K."/>
            <person name="Geller-Mcgrath D.E."/>
            <person name="Sieber C.M.K."/>
            <person name="Emerson J.B."/>
            <person name="Anantharaman K."/>
            <person name="Thomas B.C."/>
            <person name="Malmstrom R."/>
            <person name="Stieglmeier M."/>
            <person name="Klingl A."/>
            <person name="Woyke T."/>
            <person name="Ryan C.M."/>
            <person name="Banfield J.F."/>
        </authorList>
    </citation>
    <scope>NUCLEOTIDE SEQUENCE [LARGE SCALE GENOMIC DNA]</scope>
</reference>
<sequence>MKYKPRTEFATAIAQVAIERNIDPSLVIDSIKEAIMAAYRRDCKERNIPVSEEETFIVEINDQTGEARIFKSDGEKKKDEVTPPGFGRIAAQTAKQVILQKIREAEKSSIMDEYSKRLGTLVSGMVLRFEGPNVIVDIGKTESVMTPQEQVRSEGYRVNQRLTFYIDSIQEGLKGKQIIVSRAAKGLVEALFKREVPEVSQGTVEIKEIAREPGVRTKIAVISKQAGVDPVGSCVGQKGVRVQQVIDELLGEKIDVIQWNADPTVFIASALSPANGVKVNINEADKTAVVTVPDDQLSLSIGKEGQNVRLTARLSGYKVDIRGDSEAGSGKLEVGEKKLEVGTEEKEVSKEGKARLAARQVSKVSKATKVSKAKKTKKD</sequence>
<evidence type="ECO:0000256" key="7">
    <source>
        <dbReference type="HAMAP-Rule" id="MF_00945"/>
    </source>
</evidence>
<dbReference type="Gene3D" id="3.30.1480.10">
    <property type="entry name" value="NusA, N-terminal domain"/>
    <property type="match status" value="1"/>
</dbReference>
<feature type="domain" description="K Homology" evidence="9">
    <location>
        <begin position="287"/>
        <end position="360"/>
    </location>
</feature>
<protein>
    <recommendedName>
        <fullName evidence="7">Transcription termination/antitermination protein NusA</fullName>
    </recommendedName>
</protein>
<comment type="caution">
    <text evidence="10">The sequence shown here is derived from an EMBL/GenBank/DDBJ whole genome shotgun (WGS) entry which is preliminary data.</text>
</comment>
<dbReference type="Gene3D" id="2.40.50.140">
    <property type="entry name" value="Nucleic acid-binding proteins"/>
    <property type="match status" value="1"/>
</dbReference>
<dbReference type="InterPro" id="IPR015946">
    <property type="entry name" value="KH_dom-like_a/b"/>
</dbReference>
<feature type="domain" description="K Homology" evidence="9">
    <location>
        <begin position="213"/>
        <end position="286"/>
    </location>
</feature>
<accession>A0A2M6XDK2</accession>
<dbReference type="FunFam" id="3.30.300.20:FF:000005">
    <property type="entry name" value="Transcription termination/antitermination protein NusA"/>
    <property type="match status" value="1"/>
</dbReference>
<dbReference type="GO" id="GO:0003700">
    <property type="term" value="F:DNA-binding transcription factor activity"/>
    <property type="evidence" value="ECO:0007669"/>
    <property type="project" value="InterPro"/>
</dbReference>
<dbReference type="Gene3D" id="3.30.300.20">
    <property type="match status" value="2"/>
</dbReference>
<dbReference type="Pfam" id="PF26594">
    <property type="entry name" value="KH_NusA_2nd"/>
    <property type="match status" value="1"/>
</dbReference>
<comment type="subunit">
    <text evidence="7">Monomer. Binds directly to the core enzyme of the DNA-dependent RNA polymerase and to nascent RNA.</text>
</comment>
<dbReference type="CDD" id="cd22529">
    <property type="entry name" value="KH-II_NusA_rpt2"/>
    <property type="match status" value="1"/>
</dbReference>
<evidence type="ECO:0000256" key="5">
    <source>
        <dbReference type="ARBA" id="ARBA00023015"/>
    </source>
</evidence>
<organism evidence="10 11">
    <name type="scientific">Candidatus Shapirobacteria bacterium CG08_land_8_20_14_0_20_39_18</name>
    <dbReference type="NCBI Taxonomy" id="1974883"/>
    <lineage>
        <taxon>Bacteria</taxon>
        <taxon>Candidatus Shapironibacteriota</taxon>
    </lineage>
</organism>
<dbReference type="CDD" id="cd02134">
    <property type="entry name" value="KH-II_NusA_rpt1"/>
    <property type="match status" value="1"/>
</dbReference>
<dbReference type="InterPro" id="IPR012340">
    <property type="entry name" value="NA-bd_OB-fold"/>
</dbReference>
<feature type="compositionally biased region" description="Basic and acidic residues" evidence="8">
    <location>
        <begin position="340"/>
        <end position="354"/>
    </location>
</feature>
<dbReference type="GO" id="GO:0005829">
    <property type="term" value="C:cytosol"/>
    <property type="evidence" value="ECO:0007669"/>
    <property type="project" value="TreeGrafter"/>
</dbReference>
<dbReference type="InterPro" id="IPR004087">
    <property type="entry name" value="KH_dom"/>
</dbReference>
<dbReference type="GO" id="GO:0006353">
    <property type="term" value="P:DNA-templated transcription termination"/>
    <property type="evidence" value="ECO:0007669"/>
    <property type="project" value="UniProtKB-UniRule"/>
</dbReference>
<keyword evidence="5 7" id="KW-0805">Transcription regulation</keyword>
<dbReference type="InterPro" id="IPR013735">
    <property type="entry name" value="TF_NusA_N"/>
</dbReference>
<dbReference type="GO" id="GO:0031564">
    <property type="term" value="P:transcription antitermination"/>
    <property type="evidence" value="ECO:0007669"/>
    <property type="project" value="UniProtKB-UniRule"/>
</dbReference>
<dbReference type="InterPro" id="IPR025249">
    <property type="entry name" value="TF_NusA_KH_1st"/>
</dbReference>
<dbReference type="PANTHER" id="PTHR22648">
    <property type="entry name" value="TRANSCRIPTION TERMINATION FACTOR NUSA"/>
    <property type="match status" value="1"/>
</dbReference>
<comment type="function">
    <text evidence="7">Participates in both transcription termination and antitermination.</text>
</comment>
<dbReference type="HAMAP" id="MF_00945_B">
    <property type="entry name" value="NusA_B"/>
    <property type="match status" value="1"/>
</dbReference>
<comment type="similarity">
    <text evidence="7">Belongs to the NusA family.</text>
</comment>
<dbReference type="PROSITE" id="PS50084">
    <property type="entry name" value="KH_TYPE_1"/>
    <property type="match status" value="1"/>
</dbReference>
<keyword evidence="3 7" id="KW-0889">Transcription antitermination</keyword>
<comment type="subcellular location">
    <subcellularLocation>
        <location evidence="7">Cytoplasm</location>
    </subcellularLocation>
</comment>
<evidence type="ECO:0000256" key="6">
    <source>
        <dbReference type="ARBA" id="ARBA00023163"/>
    </source>
</evidence>
<dbReference type="AlphaFoldDB" id="A0A2M6XDK2"/>
<feature type="region of interest" description="Disordered" evidence="8">
    <location>
        <begin position="340"/>
        <end position="379"/>
    </location>
</feature>
<dbReference type="NCBIfam" id="TIGR01953">
    <property type="entry name" value="NusA"/>
    <property type="match status" value="1"/>
</dbReference>
<dbReference type="InterPro" id="IPR058582">
    <property type="entry name" value="KH_NusA_2nd"/>
</dbReference>
<dbReference type="Pfam" id="PF08529">
    <property type="entry name" value="NusA_N"/>
    <property type="match status" value="2"/>
</dbReference>
<dbReference type="PANTHER" id="PTHR22648:SF0">
    <property type="entry name" value="TRANSCRIPTION TERMINATION_ANTITERMINATION PROTEIN NUSA"/>
    <property type="match status" value="1"/>
</dbReference>
<dbReference type="SUPFAM" id="SSF50249">
    <property type="entry name" value="Nucleic acid-binding proteins"/>
    <property type="match status" value="1"/>
</dbReference>
<evidence type="ECO:0000256" key="3">
    <source>
        <dbReference type="ARBA" id="ARBA00022814"/>
    </source>
</evidence>
<dbReference type="Proteomes" id="UP000228996">
    <property type="component" value="Unassembled WGS sequence"/>
</dbReference>
<dbReference type="InterPro" id="IPR010213">
    <property type="entry name" value="TF_NusA"/>
</dbReference>
<evidence type="ECO:0000256" key="4">
    <source>
        <dbReference type="ARBA" id="ARBA00022884"/>
    </source>
</evidence>
<name>A0A2M6XDK2_9BACT</name>
<evidence type="ECO:0000313" key="11">
    <source>
        <dbReference type="Proteomes" id="UP000228996"/>
    </source>
</evidence>
<dbReference type="Pfam" id="PF13184">
    <property type="entry name" value="KH_NusA_1st"/>
    <property type="match status" value="1"/>
</dbReference>
<keyword evidence="4 7" id="KW-0694">RNA-binding</keyword>
<gene>
    <name evidence="7 10" type="primary">nusA</name>
    <name evidence="10" type="ORF">COT44_01720</name>
</gene>
<evidence type="ECO:0000313" key="10">
    <source>
        <dbReference type="EMBL" id="PIU03732.1"/>
    </source>
</evidence>
<keyword evidence="6 7" id="KW-0804">Transcription</keyword>
<evidence type="ECO:0000256" key="1">
    <source>
        <dbReference type="ARBA" id="ARBA00022472"/>
    </source>
</evidence>
<dbReference type="CDD" id="cd04455">
    <property type="entry name" value="S1_NusA"/>
    <property type="match status" value="1"/>
</dbReference>
<dbReference type="InterPro" id="IPR030842">
    <property type="entry name" value="TF_NusA_bacterial"/>
</dbReference>
<dbReference type="InterPro" id="IPR009019">
    <property type="entry name" value="KH_sf_prok-type"/>
</dbReference>
<keyword evidence="2 7" id="KW-0963">Cytoplasm</keyword>
<dbReference type="InterPro" id="IPR036555">
    <property type="entry name" value="NusA_N_sf"/>
</dbReference>
<evidence type="ECO:0000259" key="9">
    <source>
        <dbReference type="SMART" id="SM00322"/>
    </source>
</evidence>
<keyword evidence="1 7" id="KW-0806">Transcription termination</keyword>
<evidence type="ECO:0000256" key="8">
    <source>
        <dbReference type="SAM" id="MobiDB-lite"/>
    </source>
</evidence>
<dbReference type="GO" id="GO:0003723">
    <property type="term" value="F:RNA binding"/>
    <property type="evidence" value="ECO:0007669"/>
    <property type="project" value="UniProtKB-UniRule"/>
</dbReference>